<evidence type="ECO:0000313" key="2">
    <source>
        <dbReference type="EMBL" id="KAF5354020.1"/>
    </source>
</evidence>
<accession>A0A8H5D5L9</accession>
<dbReference type="Proteomes" id="UP000559027">
    <property type="component" value="Unassembled WGS sequence"/>
</dbReference>
<keyword evidence="3" id="KW-1185">Reference proteome</keyword>
<dbReference type="AlphaFoldDB" id="A0A8H5D5L9"/>
<reference evidence="2 3" key="1">
    <citation type="journal article" date="2020" name="ISME J.">
        <title>Uncovering the hidden diversity of litter-decomposition mechanisms in mushroom-forming fungi.</title>
        <authorList>
            <person name="Floudas D."/>
            <person name="Bentzer J."/>
            <person name="Ahren D."/>
            <person name="Johansson T."/>
            <person name="Persson P."/>
            <person name="Tunlid A."/>
        </authorList>
    </citation>
    <scope>NUCLEOTIDE SEQUENCE [LARGE SCALE GENOMIC DNA]</scope>
    <source>
        <strain evidence="2 3">CBS 146.42</strain>
    </source>
</reference>
<dbReference type="OrthoDB" id="66095at2759"/>
<comment type="caution">
    <text evidence="2">The sequence shown here is derived from an EMBL/GenBank/DDBJ whole genome shotgun (WGS) entry which is preliminary data.</text>
</comment>
<proteinExistence type="predicted"/>
<organism evidence="2 3">
    <name type="scientific">Leucocoprinus leucothites</name>
    <dbReference type="NCBI Taxonomy" id="201217"/>
    <lineage>
        <taxon>Eukaryota</taxon>
        <taxon>Fungi</taxon>
        <taxon>Dikarya</taxon>
        <taxon>Basidiomycota</taxon>
        <taxon>Agaricomycotina</taxon>
        <taxon>Agaricomycetes</taxon>
        <taxon>Agaricomycetidae</taxon>
        <taxon>Agaricales</taxon>
        <taxon>Agaricineae</taxon>
        <taxon>Agaricaceae</taxon>
        <taxon>Leucocoprinus</taxon>
    </lineage>
</organism>
<sequence>MSDATHPADIPQGSAVKTTITTTLPSVNQVRYILLTLGLPYELTDIILTYAEYYALHTTKRATHLRIQASSEYLNNAKWIYMISDPVPEVCREDGQVVPTKVQSVRFQMRSCDQGWGGFSEGKNTYRNSYTWFETSILRPRSFSSSPTSSLISPSPPQWITTLTTQPINYTFDLSSPSSPPPSPITSPSSNGDNTAAIEYTEILSPYRRRAKRWLVQMNVQASRHIRTHTVTWSQSSAIERKARESSGDSLRGVLEPEYDEKMGSGRGFGFVDNLQAGDRIALVARALYPGWEHNVYEAEIEVAYQT</sequence>
<feature type="region of interest" description="Disordered" evidence="1">
    <location>
        <begin position="174"/>
        <end position="194"/>
    </location>
</feature>
<protein>
    <submittedName>
        <fullName evidence="2">Uncharacterized protein</fullName>
    </submittedName>
</protein>
<evidence type="ECO:0000256" key="1">
    <source>
        <dbReference type="SAM" id="MobiDB-lite"/>
    </source>
</evidence>
<dbReference type="EMBL" id="JAACJO010000009">
    <property type="protein sequence ID" value="KAF5354020.1"/>
    <property type="molecule type" value="Genomic_DNA"/>
</dbReference>
<evidence type="ECO:0000313" key="3">
    <source>
        <dbReference type="Proteomes" id="UP000559027"/>
    </source>
</evidence>
<name>A0A8H5D5L9_9AGAR</name>
<gene>
    <name evidence="2" type="ORF">D9756_006917</name>
</gene>